<evidence type="ECO:0000313" key="2">
    <source>
        <dbReference type="Proteomes" id="UP001055039"/>
    </source>
</evidence>
<name>A0ABQ4UD21_9HYPH</name>
<accession>A0ABQ4UD21</accession>
<evidence type="ECO:0000313" key="1">
    <source>
        <dbReference type="EMBL" id="GJE64388.1"/>
    </source>
</evidence>
<gene>
    <name evidence="1" type="ORF">LNAOJCKE_1592</name>
</gene>
<keyword evidence="2" id="KW-1185">Reference proteome</keyword>
<sequence length="61" mass="7009">MHIRLTDVLCAVSNVMREDQLEWLNSLTAYALEHDLRAETVRRMIDLACDYIESSTANDVP</sequence>
<dbReference type="EMBL" id="BPRC01000004">
    <property type="protein sequence ID" value="GJE64388.1"/>
    <property type="molecule type" value="Genomic_DNA"/>
</dbReference>
<reference evidence="1" key="2">
    <citation type="submission" date="2021-08" db="EMBL/GenBank/DDBJ databases">
        <authorList>
            <person name="Tani A."/>
            <person name="Ola A."/>
            <person name="Ogura Y."/>
            <person name="Katsura K."/>
            <person name="Hayashi T."/>
        </authorList>
    </citation>
    <scope>NUCLEOTIDE SEQUENCE</scope>
    <source>
        <strain evidence="1">NBRC 15686</strain>
    </source>
</reference>
<reference evidence="1" key="1">
    <citation type="journal article" date="2021" name="Front. Microbiol.">
        <title>Comprehensive Comparative Genomics and Phenotyping of Methylobacterium Species.</title>
        <authorList>
            <person name="Alessa O."/>
            <person name="Ogura Y."/>
            <person name="Fujitani Y."/>
            <person name="Takami H."/>
            <person name="Hayashi T."/>
            <person name="Sahin N."/>
            <person name="Tani A."/>
        </authorList>
    </citation>
    <scope>NUCLEOTIDE SEQUENCE</scope>
    <source>
        <strain evidence="1">NBRC 15686</strain>
    </source>
</reference>
<organism evidence="1 2">
    <name type="scientific">Methylorubrum aminovorans</name>
    <dbReference type="NCBI Taxonomy" id="269069"/>
    <lineage>
        <taxon>Bacteria</taxon>
        <taxon>Pseudomonadati</taxon>
        <taxon>Pseudomonadota</taxon>
        <taxon>Alphaproteobacteria</taxon>
        <taxon>Hyphomicrobiales</taxon>
        <taxon>Methylobacteriaceae</taxon>
        <taxon>Methylorubrum</taxon>
    </lineage>
</organism>
<protein>
    <submittedName>
        <fullName evidence="1">Uncharacterized protein</fullName>
    </submittedName>
</protein>
<comment type="caution">
    <text evidence="1">The sequence shown here is derived from an EMBL/GenBank/DDBJ whole genome shotgun (WGS) entry which is preliminary data.</text>
</comment>
<dbReference type="Proteomes" id="UP001055039">
    <property type="component" value="Unassembled WGS sequence"/>
</dbReference>
<proteinExistence type="predicted"/>
<dbReference type="RefSeq" id="WP_238223777.1">
    <property type="nucleotide sequence ID" value="NZ_BAAADH010000005.1"/>
</dbReference>